<sequence length="166" mass="17734">MSGKSWRWWSGRVAVTLAVLVVAVALSRLWSYATADDPSRVEEPDIAALGGVACAQLRDDTAAATVGRGATVAQKVGAINAQNDAVVALVSRMQSLVADRLDRDQPAAEWLEDWQRLVAARDEYARSLAAGKATPFVLPTIDGHSLVDRLNNSGINCRVPLTLLSP</sequence>
<dbReference type="RefSeq" id="WP_171245312.1">
    <property type="nucleotide sequence ID" value="NZ_JABEPQ010000007.1"/>
</dbReference>
<organism evidence="1 2">
    <name type="scientific">Knoellia koreensis</name>
    <dbReference type="NCBI Taxonomy" id="2730921"/>
    <lineage>
        <taxon>Bacteria</taxon>
        <taxon>Bacillati</taxon>
        <taxon>Actinomycetota</taxon>
        <taxon>Actinomycetes</taxon>
        <taxon>Micrococcales</taxon>
        <taxon>Intrasporangiaceae</taxon>
        <taxon>Knoellia</taxon>
    </lineage>
</organism>
<evidence type="ECO:0000313" key="2">
    <source>
        <dbReference type="Proteomes" id="UP000588586"/>
    </source>
</evidence>
<evidence type="ECO:0000313" key="1">
    <source>
        <dbReference type="EMBL" id="NNM48177.1"/>
    </source>
</evidence>
<keyword evidence="2" id="KW-1185">Reference proteome</keyword>
<accession>A0A849HUB1</accession>
<comment type="caution">
    <text evidence="1">The sequence shown here is derived from an EMBL/GenBank/DDBJ whole genome shotgun (WGS) entry which is preliminary data.</text>
</comment>
<name>A0A849HUB1_9MICO</name>
<dbReference type="AlphaFoldDB" id="A0A849HUB1"/>
<proteinExistence type="predicted"/>
<reference evidence="1 2" key="1">
    <citation type="submission" date="2020-04" db="EMBL/GenBank/DDBJ databases">
        <title>Knoellia sp. isolate from air conditioner.</title>
        <authorList>
            <person name="Chea S."/>
            <person name="Kim D.-U."/>
        </authorList>
    </citation>
    <scope>NUCLEOTIDE SEQUENCE [LARGE SCALE GENOMIC DNA]</scope>
    <source>
        <strain evidence="1 2">DB2414S</strain>
    </source>
</reference>
<gene>
    <name evidence="1" type="ORF">HJG52_19495</name>
</gene>
<dbReference type="EMBL" id="JABEPQ010000007">
    <property type="protein sequence ID" value="NNM48177.1"/>
    <property type="molecule type" value="Genomic_DNA"/>
</dbReference>
<dbReference type="Proteomes" id="UP000588586">
    <property type="component" value="Unassembled WGS sequence"/>
</dbReference>
<protein>
    <submittedName>
        <fullName evidence="1">Uncharacterized protein</fullName>
    </submittedName>
</protein>